<gene>
    <name evidence="2" type="ORF">D3H55_02420</name>
</gene>
<feature type="compositionally biased region" description="Basic and acidic residues" evidence="1">
    <location>
        <begin position="59"/>
        <end position="72"/>
    </location>
</feature>
<reference evidence="2 3" key="1">
    <citation type="submission" date="2018-09" db="EMBL/GenBank/DDBJ databases">
        <title>Bacillus saliacetes sp. nov., isolated from Thai shrimp paste (Ka-pi).</title>
        <authorList>
            <person name="Daroonpunt R."/>
            <person name="Tanasupawat S."/>
            <person name="Yiamsombut S."/>
        </authorList>
    </citation>
    <scope>NUCLEOTIDE SEQUENCE [LARGE SCALE GENOMIC DNA]</scope>
    <source>
        <strain evidence="2 3">SKP7-4</strain>
    </source>
</reference>
<feature type="region of interest" description="Disordered" evidence="1">
    <location>
        <begin position="27"/>
        <end position="72"/>
    </location>
</feature>
<accession>A0A3A1RAJ1</accession>
<evidence type="ECO:0000256" key="1">
    <source>
        <dbReference type="SAM" id="MobiDB-lite"/>
    </source>
</evidence>
<dbReference type="OrthoDB" id="9917557at2"/>
<organism evidence="2 3">
    <name type="scientific">Bacillus salacetis</name>
    <dbReference type="NCBI Taxonomy" id="2315464"/>
    <lineage>
        <taxon>Bacteria</taxon>
        <taxon>Bacillati</taxon>
        <taxon>Bacillota</taxon>
        <taxon>Bacilli</taxon>
        <taxon>Bacillales</taxon>
        <taxon>Bacillaceae</taxon>
        <taxon>Bacillus</taxon>
    </lineage>
</organism>
<name>A0A3A1RAJ1_9BACI</name>
<dbReference type="RefSeq" id="WP_119545309.1">
    <property type="nucleotide sequence ID" value="NZ_QXIR01000002.1"/>
</dbReference>
<dbReference type="Proteomes" id="UP000265801">
    <property type="component" value="Unassembled WGS sequence"/>
</dbReference>
<comment type="caution">
    <text evidence="2">The sequence shown here is derived from an EMBL/GenBank/DDBJ whole genome shotgun (WGS) entry which is preliminary data.</text>
</comment>
<dbReference type="AlphaFoldDB" id="A0A3A1RAJ1"/>
<dbReference type="EMBL" id="QXIR01000002">
    <property type="protein sequence ID" value="RIW38411.1"/>
    <property type="molecule type" value="Genomic_DNA"/>
</dbReference>
<proteinExistence type="predicted"/>
<sequence>MSEERRRVINADKVLIRANEVIIMNENDGKRHRHDHNNDVAGAEDRRRKHKRDNVGGAENRRDDKHRGWSWF</sequence>
<keyword evidence="3" id="KW-1185">Reference proteome</keyword>
<protein>
    <submittedName>
        <fullName evidence="2">Uncharacterized protein</fullName>
    </submittedName>
</protein>
<evidence type="ECO:0000313" key="2">
    <source>
        <dbReference type="EMBL" id="RIW38411.1"/>
    </source>
</evidence>
<evidence type="ECO:0000313" key="3">
    <source>
        <dbReference type="Proteomes" id="UP000265801"/>
    </source>
</evidence>